<evidence type="ECO:0000313" key="3">
    <source>
        <dbReference type="Proteomes" id="UP000660380"/>
    </source>
</evidence>
<proteinExistence type="predicted"/>
<reference evidence="2 3" key="1">
    <citation type="journal article" date="2020" name="ISME J.">
        <title>Comparative genomics reveals insights into cyanobacterial evolution and habitat adaptation.</title>
        <authorList>
            <person name="Chen M.Y."/>
            <person name="Teng W.K."/>
            <person name="Zhao L."/>
            <person name="Hu C.X."/>
            <person name="Zhou Y.K."/>
            <person name="Han B.P."/>
            <person name="Song L.R."/>
            <person name="Shu W.S."/>
        </authorList>
    </citation>
    <scope>NUCLEOTIDE SEQUENCE [LARGE SCALE GENOMIC DNA]</scope>
    <source>
        <strain evidence="2 3">FACHB-248</strain>
    </source>
</reference>
<evidence type="ECO:0000313" key="2">
    <source>
        <dbReference type="EMBL" id="MBD2604082.1"/>
    </source>
</evidence>
<keyword evidence="1" id="KW-0472">Membrane</keyword>
<name>A0ABR8GL20_9CYAN</name>
<protein>
    <submittedName>
        <fullName evidence="2">Uncharacterized protein</fullName>
    </submittedName>
</protein>
<dbReference type="EMBL" id="JACJTA010000008">
    <property type="protein sequence ID" value="MBD2604082.1"/>
    <property type="molecule type" value="Genomic_DNA"/>
</dbReference>
<feature type="transmembrane region" description="Helical" evidence="1">
    <location>
        <begin position="447"/>
        <end position="473"/>
    </location>
</feature>
<comment type="caution">
    <text evidence="2">The sequence shown here is derived from an EMBL/GenBank/DDBJ whole genome shotgun (WGS) entry which is preliminary data.</text>
</comment>
<evidence type="ECO:0000256" key="1">
    <source>
        <dbReference type="SAM" id="Phobius"/>
    </source>
</evidence>
<gene>
    <name evidence="2" type="ORF">H6G81_05970</name>
</gene>
<dbReference type="RefSeq" id="WP_029631204.1">
    <property type="nucleotide sequence ID" value="NZ_JACJTA010000008.1"/>
</dbReference>
<organism evidence="2 3">
    <name type="scientific">Scytonema hofmannii FACHB-248</name>
    <dbReference type="NCBI Taxonomy" id="1842502"/>
    <lineage>
        <taxon>Bacteria</taxon>
        <taxon>Bacillati</taxon>
        <taxon>Cyanobacteriota</taxon>
        <taxon>Cyanophyceae</taxon>
        <taxon>Nostocales</taxon>
        <taxon>Scytonemataceae</taxon>
        <taxon>Scytonema</taxon>
    </lineage>
</organism>
<keyword evidence="1" id="KW-1133">Transmembrane helix</keyword>
<keyword evidence="1" id="KW-0812">Transmembrane</keyword>
<dbReference type="Proteomes" id="UP000660380">
    <property type="component" value="Unassembled WGS sequence"/>
</dbReference>
<sequence>MKNFTISLYAFHLRQTFTDAPDEVVADAKLLWENLVKLGESSLPFPGLRDLRSKLICYQNGKYEPKREQGRETEWLTDSGSLDLGSIPTVEGFKINANLQPFRFNDTYAIDLTLSPESPNISIDVQQLQLFKPGCLLPSKIQASLGHTLWIYGEVDASEDCQELANKFAVALLAGTYLNPVLVNEDKLFGSLLFEYQVSDPNHTHNSANHCNILVWLNNSQANSLTLSGRAYDWLLNLLISRHKIRYIYQEACNCYSKALKLYSRLDKQMQQFPSLIADPKTRLEKLKELLKEIPLDAVNYNRCLGDLKAHHTAITTNTTNYVTCLGKITAIGDRPQFWEDFLNLECKRKQNQIQIYIDYLSPGQDLFGQMIDTIRGTVELEQAQSDRTNESAAQKRQQRLERLITFIGTALAVSGVTSQVAPNPIKTFLVQPTKNKPSDIPELPSYISYSFFEVLIHIVIGVLLAIPVYFLVKWRQQRSKCDN</sequence>
<accession>A0ABR8GL20</accession>
<keyword evidence="3" id="KW-1185">Reference proteome</keyword>